<dbReference type="Proteomes" id="UP000015106">
    <property type="component" value="Chromosome 1"/>
</dbReference>
<name>A0A8R7K1N4_TRIUA</name>
<reference evidence="2" key="1">
    <citation type="journal article" date="2013" name="Nature">
        <title>Draft genome of the wheat A-genome progenitor Triticum urartu.</title>
        <authorList>
            <person name="Ling H.Q."/>
            <person name="Zhao S."/>
            <person name="Liu D."/>
            <person name="Wang J."/>
            <person name="Sun H."/>
            <person name="Zhang C."/>
            <person name="Fan H."/>
            <person name="Li D."/>
            <person name="Dong L."/>
            <person name="Tao Y."/>
            <person name="Gao C."/>
            <person name="Wu H."/>
            <person name="Li Y."/>
            <person name="Cui Y."/>
            <person name="Guo X."/>
            <person name="Zheng S."/>
            <person name="Wang B."/>
            <person name="Yu K."/>
            <person name="Liang Q."/>
            <person name="Yang W."/>
            <person name="Lou X."/>
            <person name="Chen J."/>
            <person name="Feng M."/>
            <person name="Jian J."/>
            <person name="Zhang X."/>
            <person name="Luo G."/>
            <person name="Jiang Y."/>
            <person name="Liu J."/>
            <person name="Wang Z."/>
            <person name="Sha Y."/>
            <person name="Zhang B."/>
            <person name="Wu H."/>
            <person name="Tang D."/>
            <person name="Shen Q."/>
            <person name="Xue P."/>
            <person name="Zou S."/>
            <person name="Wang X."/>
            <person name="Liu X."/>
            <person name="Wang F."/>
            <person name="Yang Y."/>
            <person name="An X."/>
            <person name="Dong Z."/>
            <person name="Zhang K."/>
            <person name="Zhang X."/>
            <person name="Luo M.C."/>
            <person name="Dvorak J."/>
            <person name="Tong Y."/>
            <person name="Wang J."/>
            <person name="Yang H."/>
            <person name="Li Z."/>
            <person name="Wang D."/>
            <person name="Zhang A."/>
            <person name="Wang J."/>
        </authorList>
    </citation>
    <scope>NUCLEOTIDE SEQUENCE</scope>
    <source>
        <strain evidence="2">cv. G1812</strain>
    </source>
</reference>
<proteinExistence type="predicted"/>
<accession>A0A8R7K1N4</accession>
<evidence type="ECO:0000313" key="1">
    <source>
        <dbReference type="EnsemblPlants" id="TuG1812G0100003387.01.T02.cds272321"/>
    </source>
</evidence>
<dbReference type="Gramene" id="TuG1812G0100003387.01.T02">
    <property type="protein sequence ID" value="TuG1812G0100003387.01.T02.cds272321"/>
    <property type="gene ID" value="TuG1812G0100003387.01"/>
</dbReference>
<protein>
    <submittedName>
        <fullName evidence="1">Uncharacterized protein</fullName>
    </submittedName>
</protein>
<evidence type="ECO:0000313" key="2">
    <source>
        <dbReference type="Proteomes" id="UP000015106"/>
    </source>
</evidence>
<reference evidence="1" key="2">
    <citation type="submission" date="2018-03" db="EMBL/GenBank/DDBJ databases">
        <title>The Triticum urartu genome reveals the dynamic nature of wheat genome evolution.</title>
        <authorList>
            <person name="Ling H."/>
            <person name="Ma B."/>
            <person name="Shi X."/>
            <person name="Liu H."/>
            <person name="Dong L."/>
            <person name="Sun H."/>
            <person name="Cao Y."/>
            <person name="Gao Q."/>
            <person name="Zheng S."/>
            <person name="Li Y."/>
            <person name="Yu Y."/>
            <person name="Du H."/>
            <person name="Qi M."/>
            <person name="Li Y."/>
            <person name="Yu H."/>
            <person name="Cui Y."/>
            <person name="Wang N."/>
            <person name="Chen C."/>
            <person name="Wu H."/>
            <person name="Zhao Y."/>
            <person name="Zhang J."/>
            <person name="Li Y."/>
            <person name="Zhou W."/>
            <person name="Zhang B."/>
            <person name="Hu W."/>
            <person name="Eijk M."/>
            <person name="Tang J."/>
            <person name="Witsenboer H."/>
            <person name="Zhao S."/>
            <person name="Li Z."/>
            <person name="Zhang A."/>
            <person name="Wang D."/>
            <person name="Liang C."/>
        </authorList>
    </citation>
    <scope>NUCLEOTIDE SEQUENCE [LARGE SCALE GENOMIC DNA]</scope>
    <source>
        <strain evidence="1">cv. G1812</strain>
    </source>
</reference>
<dbReference type="AlphaFoldDB" id="A0A8R7K1N4"/>
<sequence>MHVLFFSTVHTSPARARPHVVVSALRDIGS</sequence>
<keyword evidence="2" id="KW-1185">Reference proteome</keyword>
<organism evidence="1 2">
    <name type="scientific">Triticum urartu</name>
    <name type="common">Red wild einkorn</name>
    <name type="synonym">Crithodium urartu</name>
    <dbReference type="NCBI Taxonomy" id="4572"/>
    <lineage>
        <taxon>Eukaryota</taxon>
        <taxon>Viridiplantae</taxon>
        <taxon>Streptophyta</taxon>
        <taxon>Embryophyta</taxon>
        <taxon>Tracheophyta</taxon>
        <taxon>Spermatophyta</taxon>
        <taxon>Magnoliopsida</taxon>
        <taxon>Liliopsida</taxon>
        <taxon>Poales</taxon>
        <taxon>Poaceae</taxon>
        <taxon>BOP clade</taxon>
        <taxon>Pooideae</taxon>
        <taxon>Triticodae</taxon>
        <taxon>Triticeae</taxon>
        <taxon>Triticinae</taxon>
        <taxon>Triticum</taxon>
    </lineage>
</organism>
<dbReference type="EnsemblPlants" id="TuG1812G0100003387.01.T02">
    <property type="protein sequence ID" value="TuG1812G0100003387.01.T02.cds272321"/>
    <property type="gene ID" value="TuG1812G0100003387.01"/>
</dbReference>
<reference evidence="1" key="3">
    <citation type="submission" date="2022-06" db="UniProtKB">
        <authorList>
            <consortium name="EnsemblPlants"/>
        </authorList>
    </citation>
    <scope>IDENTIFICATION</scope>
</reference>